<name>A0A5M3W176_9ACTN</name>
<keyword evidence="2" id="KW-1185">Reference proteome</keyword>
<evidence type="ECO:0000313" key="2">
    <source>
        <dbReference type="Proteomes" id="UP000334990"/>
    </source>
</evidence>
<dbReference type="RefSeq" id="WP_155336709.1">
    <property type="nucleotide sequence ID" value="NZ_BAAABN010000033.1"/>
</dbReference>
<organism evidence="1 2">
    <name type="scientific">Acrocarpospora corrugata</name>
    <dbReference type="NCBI Taxonomy" id="35763"/>
    <lineage>
        <taxon>Bacteria</taxon>
        <taxon>Bacillati</taxon>
        <taxon>Actinomycetota</taxon>
        <taxon>Actinomycetes</taxon>
        <taxon>Streptosporangiales</taxon>
        <taxon>Streptosporangiaceae</taxon>
        <taxon>Acrocarpospora</taxon>
    </lineage>
</organism>
<sequence length="321" mass="35569">MSNSTTEKSQNGLLRGHEESDWIAGDPAYDLVTQVRTEYQKMTLPGIEPSIIPRGKSADARLHLMESLADKLDLRREYDAWVQSRDGRTDYLTIPSDSKKSTLPKYGYEPLPEPRAAGIGEMWWARTDWGWPATGSGTTSSILVENTSRGLSMSGHLKRVNGDLWQASINVVAQFVLSPDRMPPGGPGRFTSQPTCTLDGPMTGFTQDHWGDNWSKCFLRLDQIVHGGPGGPIIGQGHERRTLINLSQDNEIANISLPGFLRFPRVDFALNPAHPVTTLLGLNLDFQLEGYAGLAFGRTVGTNLQFVSALLRMSQWTINRF</sequence>
<accession>A0A5M3W176</accession>
<dbReference type="EMBL" id="BLAD01000044">
    <property type="protein sequence ID" value="GES00368.1"/>
    <property type="molecule type" value="Genomic_DNA"/>
</dbReference>
<proteinExistence type="predicted"/>
<dbReference type="AlphaFoldDB" id="A0A5M3W176"/>
<protein>
    <submittedName>
        <fullName evidence="1">Uncharacterized protein</fullName>
    </submittedName>
</protein>
<gene>
    <name evidence="1" type="ORF">Acor_24320</name>
</gene>
<dbReference type="Proteomes" id="UP000334990">
    <property type="component" value="Unassembled WGS sequence"/>
</dbReference>
<evidence type="ECO:0000313" key="1">
    <source>
        <dbReference type="EMBL" id="GES00368.1"/>
    </source>
</evidence>
<reference evidence="1 2" key="1">
    <citation type="submission" date="2019-10" db="EMBL/GenBank/DDBJ databases">
        <title>Whole genome shotgun sequence of Acrocarpospora corrugata NBRC 13972.</title>
        <authorList>
            <person name="Ichikawa N."/>
            <person name="Kimura A."/>
            <person name="Kitahashi Y."/>
            <person name="Komaki H."/>
            <person name="Oguchi A."/>
        </authorList>
    </citation>
    <scope>NUCLEOTIDE SEQUENCE [LARGE SCALE GENOMIC DNA]</scope>
    <source>
        <strain evidence="1 2">NBRC 13972</strain>
    </source>
</reference>
<comment type="caution">
    <text evidence="1">The sequence shown here is derived from an EMBL/GenBank/DDBJ whole genome shotgun (WGS) entry which is preliminary data.</text>
</comment>
<dbReference type="OrthoDB" id="9966812at2"/>